<dbReference type="AlphaFoldDB" id="A0A068V017"/>
<evidence type="ECO:0000313" key="3">
    <source>
        <dbReference type="Proteomes" id="UP000295252"/>
    </source>
</evidence>
<feature type="compositionally biased region" description="Basic and acidic residues" evidence="1">
    <location>
        <begin position="123"/>
        <end position="135"/>
    </location>
</feature>
<dbReference type="PhylomeDB" id="A0A068V017"/>
<dbReference type="EMBL" id="HG739161">
    <property type="protein sequence ID" value="CDP13854.1"/>
    <property type="molecule type" value="Genomic_DNA"/>
</dbReference>
<name>A0A068V017_COFCA</name>
<gene>
    <name evidence="2" type="ORF">GSCOC_T00038972001</name>
</gene>
<feature type="region of interest" description="Disordered" evidence="1">
    <location>
        <begin position="123"/>
        <end position="142"/>
    </location>
</feature>
<evidence type="ECO:0008006" key="4">
    <source>
        <dbReference type="Google" id="ProtNLM"/>
    </source>
</evidence>
<keyword evidence="3" id="KW-1185">Reference proteome</keyword>
<sequence length="142" mass="16696">MHRANEIKDNNIGSYMVPEIQQRLNGQYGTSFTSDSIRAKYYALRELAKLYIAFKRREKGLGWDSQNFTWLMDDSKWAELARMTAPSTTCLRKFLSTKEQREISALALRTSLVLQPRRDTWRTLHDPHGEREGRTMRTRVLN</sequence>
<evidence type="ECO:0000313" key="2">
    <source>
        <dbReference type="EMBL" id="CDP13854.1"/>
    </source>
</evidence>
<organism evidence="2 3">
    <name type="scientific">Coffea canephora</name>
    <name type="common">Robusta coffee</name>
    <dbReference type="NCBI Taxonomy" id="49390"/>
    <lineage>
        <taxon>Eukaryota</taxon>
        <taxon>Viridiplantae</taxon>
        <taxon>Streptophyta</taxon>
        <taxon>Embryophyta</taxon>
        <taxon>Tracheophyta</taxon>
        <taxon>Spermatophyta</taxon>
        <taxon>Magnoliopsida</taxon>
        <taxon>eudicotyledons</taxon>
        <taxon>Gunneridae</taxon>
        <taxon>Pentapetalae</taxon>
        <taxon>asterids</taxon>
        <taxon>lamiids</taxon>
        <taxon>Gentianales</taxon>
        <taxon>Rubiaceae</taxon>
        <taxon>Ixoroideae</taxon>
        <taxon>Gardenieae complex</taxon>
        <taxon>Bertiereae - Coffeeae clade</taxon>
        <taxon>Coffeeae</taxon>
        <taxon>Coffea</taxon>
    </lineage>
</organism>
<accession>A0A068V017</accession>
<dbReference type="Gramene" id="CDP13854">
    <property type="protein sequence ID" value="CDP13854"/>
    <property type="gene ID" value="GSCOC_T00038972001"/>
</dbReference>
<reference evidence="3" key="1">
    <citation type="journal article" date="2014" name="Science">
        <title>The coffee genome provides insight into the convergent evolution of caffeine biosynthesis.</title>
        <authorList>
            <person name="Denoeud F."/>
            <person name="Carretero-Paulet L."/>
            <person name="Dereeper A."/>
            <person name="Droc G."/>
            <person name="Guyot R."/>
            <person name="Pietrella M."/>
            <person name="Zheng C."/>
            <person name="Alberti A."/>
            <person name="Anthony F."/>
            <person name="Aprea G."/>
            <person name="Aury J.M."/>
            <person name="Bento P."/>
            <person name="Bernard M."/>
            <person name="Bocs S."/>
            <person name="Campa C."/>
            <person name="Cenci A."/>
            <person name="Combes M.C."/>
            <person name="Crouzillat D."/>
            <person name="Da Silva C."/>
            <person name="Daddiego L."/>
            <person name="De Bellis F."/>
            <person name="Dussert S."/>
            <person name="Garsmeur O."/>
            <person name="Gayraud T."/>
            <person name="Guignon V."/>
            <person name="Jahn K."/>
            <person name="Jamilloux V."/>
            <person name="Joet T."/>
            <person name="Labadie K."/>
            <person name="Lan T."/>
            <person name="Leclercq J."/>
            <person name="Lepelley M."/>
            <person name="Leroy T."/>
            <person name="Li L.T."/>
            <person name="Librado P."/>
            <person name="Lopez L."/>
            <person name="Munoz A."/>
            <person name="Noel B."/>
            <person name="Pallavicini A."/>
            <person name="Perrotta G."/>
            <person name="Poncet V."/>
            <person name="Pot D."/>
            <person name="Priyono X."/>
            <person name="Rigoreau M."/>
            <person name="Rouard M."/>
            <person name="Rozas J."/>
            <person name="Tranchant-Dubreuil C."/>
            <person name="VanBuren R."/>
            <person name="Zhang Q."/>
            <person name="Andrade A.C."/>
            <person name="Argout X."/>
            <person name="Bertrand B."/>
            <person name="de Kochko A."/>
            <person name="Graziosi G."/>
            <person name="Henry R.J."/>
            <person name="Jayarama X."/>
            <person name="Ming R."/>
            <person name="Nagai C."/>
            <person name="Rounsley S."/>
            <person name="Sankoff D."/>
            <person name="Giuliano G."/>
            <person name="Albert V.A."/>
            <person name="Wincker P."/>
            <person name="Lashermes P."/>
        </authorList>
    </citation>
    <scope>NUCLEOTIDE SEQUENCE [LARGE SCALE GENOMIC DNA]</scope>
    <source>
        <strain evidence="3">cv. DH200-94</strain>
    </source>
</reference>
<dbReference type="Proteomes" id="UP000295252">
    <property type="component" value="Chromosome IV"/>
</dbReference>
<proteinExistence type="predicted"/>
<protein>
    <recommendedName>
        <fullName evidence="4">Myb/SANT-like domain-containing protein</fullName>
    </recommendedName>
</protein>
<evidence type="ECO:0000256" key="1">
    <source>
        <dbReference type="SAM" id="MobiDB-lite"/>
    </source>
</evidence>
<dbReference type="InParanoid" id="A0A068V017"/>